<dbReference type="PANTHER" id="PTHR48111">
    <property type="entry name" value="REGULATOR OF RPOS"/>
    <property type="match status" value="1"/>
</dbReference>
<evidence type="ECO:0000256" key="3">
    <source>
        <dbReference type="ARBA" id="ARBA00023015"/>
    </source>
</evidence>
<proteinExistence type="predicted"/>
<dbReference type="GO" id="GO:0032993">
    <property type="term" value="C:protein-DNA complex"/>
    <property type="evidence" value="ECO:0007669"/>
    <property type="project" value="TreeGrafter"/>
</dbReference>
<dbReference type="CDD" id="cd00383">
    <property type="entry name" value="trans_reg_C"/>
    <property type="match status" value="1"/>
</dbReference>
<keyword evidence="1 6" id="KW-0597">Phosphoprotein</keyword>
<organism evidence="10 11">
    <name type="scientific">Andreprevotia lacus DSM 23236</name>
    <dbReference type="NCBI Taxonomy" id="1121001"/>
    <lineage>
        <taxon>Bacteria</taxon>
        <taxon>Pseudomonadati</taxon>
        <taxon>Pseudomonadota</taxon>
        <taxon>Betaproteobacteria</taxon>
        <taxon>Neisseriales</taxon>
        <taxon>Chitinibacteraceae</taxon>
        <taxon>Andreprevotia</taxon>
    </lineage>
</organism>
<dbReference type="Pfam" id="PF00486">
    <property type="entry name" value="Trans_reg_C"/>
    <property type="match status" value="1"/>
</dbReference>
<dbReference type="Gene3D" id="6.10.250.690">
    <property type="match status" value="1"/>
</dbReference>
<dbReference type="PROSITE" id="PS51755">
    <property type="entry name" value="OMPR_PHOB"/>
    <property type="match status" value="1"/>
</dbReference>
<dbReference type="GO" id="GO:0000156">
    <property type="term" value="F:phosphorelay response regulator activity"/>
    <property type="evidence" value="ECO:0007669"/>
    <property type="project" value="TreeGrafter"/>
</dbReference>
<keyword evidence="3" id="KW-0805">Transcription regulation</keyword>
<dbReference type="PANTHER" id="PTHR48111:SF67">
    <property type="entry name" value="TRANSCRIPTIONAL REGULATORY PROTEIN TCTD"/>
    <property type="match status" value="1"/>
</dbReference>
<accession>A0A1W1XZI6</accession>
<evidence type="ECO:0000256" key="5">
    <source>
        <dbReference type="ARBA" id="ARBA00023163"/>
    </source>
</evidence>
<evidence type="ECO:0000256" key="2">
    <source>
        <dbReference type="ARBA" id="ARBA00023012"/>
    </source>
</evidence>
<feature type="domain" description="OmpR/PhoB-type" evidence="9">
    <location>
        <begin position="126"/>
        <end position="222"/>
    </location>
</feature>
<dbReference type="EMBL" id="FWXD01000026">
    <property type="protein sequence ID" value="SMC28908.1"/>
    <property type="molecule type" value="Genomic_DNA"/>
</dbReference>
<dbReference type="SMART" id="SM00862">
    <property type="entry name" value="Trans_reg_C"/>
    <property type="match status" value="1"/>
</dbReference>
<dbReference type="GO" id="GO:0005829">
    <property type="term" value="C:cytosol"/>
    <property type="evidence" value="ECO:0007669"/>
    <property type="project" value="TreeGrafter"/>
</dbReference>
<evidence type="ECO:0000259" key="8">
    <source>
        <dbReference type="PROSITE" id="PS50110"/>
    </source>
</evidence>
<dbReference type="GO" id="GO:0000976">
    <property type="term" value="F:transcription cis-regulatory region binding"/>
    <property type="evidence" value="ECO:0007669"/>
    <property type="project" value="TreeGrafter"/>
</dbReference>
<dbReference type="InterPro" id="IPR001867">
    <property type="entry name" value="OmpR/PhoB-type_DNA-bd"/>
</dbReference>
<sequence length="232" mass="25693">MSTRLFLAEDDLILADALKTSLSQADFQVDCVNDGALSLQILLHNDYDVVVLDIGLPNMDGLTVLRNVRQHKPSLPILILTALDGLDERVAGLDAGADDYLAKPFEFAELEARLRALLRRSQILPQSVQQLGNLRLDRAGQRAWCNDTPLDLSARELTVLEILMSNIDRVVTKEQIVSELGSDNAEVGLNAIEVYVHRLRKKLEPCGVVIRTIRGLGYLLEKQQPFAQDVAG</sequence>
<keyword evidence="5" id="KW-0804">Transcription</keyword>
<dbReference type="PROSITE" id="PS50110">
    <property type="entry name" value="RESPONSE_REGULATORY"/>
    <property type="match status" value="1"/>
</dbReference>
<dbReference type="InterPro" id="IPR001789">
    <property type="entry name" value="Sig_transdc_resp-reg_receiver"/>
</dbReference>
<feature type="modified residue" description="4-aspartylphosphate" evidence="6">
    <location>
        <position position="53"/>
    </location>
</feature>
<evidence type="ECO:0000313" key="10">
    <source>
        <dbReference type="EMBL" id="SMC28908.1"/>
    </source>
</evidence>
<dbReference type="GO" id="GO:0006355">
    <property type="term" value="P:regulation of DNA-templated transcription"/>
    <property type="evidence" value="ECO:0007669"/>
    <property type="project" value="InterPro"/>
</dbReference>
<evidence type="ECO:0000256" key="7">
    <source>
        <dbReference type="PROSITE-ProRule" id="PRU01091"/>
    </source>
</evidence>
<dbReference type="Pfam" id="PF00072">
    <property type="entry name" value="Response_reg"/>
    <property type="match status" value="1"/>
</dbReference>
<dbReference type="InterPro" id="IPR039420">
    <property type="entry name" value="WalR-like"/>
</dbReference>
<name>A0A1W1XZI6_9NEIS</name>
<reference evidence="10 11" key="1">
    <citation type="submission" date="2017-04" db="EMBL/GenBank/DDBJ databases">
        <authorList>
            <person name="Afonso C.L."/>
            <person name="Miller P.J."/>
            <person name="Scott M.A."/>
            <person name="Spackman E."/>
            <person name="Goraichik I."/>
            <person name="Dimitrov K.M."/>
            <person name="Suarez D.L."/>
            <person name="Swayne D.E."/>
        </authorList>
    </citation>
    <scope>NUCLEOTIDE SEQUENCE [LARGE SCALE GENOMIC DNA]</scope>
    <source>
        <strain evidence="10 11">DSM 23236</strain>
    </source>
</reference>
<evidence type="ECO:0000256" key="1">
    <source>
        <dbReference type="ARBA" id="ARBA00022553"/>
    </source>
</evidence>
<dbReference type="FunFam" id="3.40.50.2300:FF:000002">
    <property type="entry name" value="DNA-binding response regulator PhoP"/>
    <property type="match status" value="1"/>
</dbReference>
<dbReference type="STRING" id="1121001.SAMN02745857_03480"/>
<protein>
    <submittedName>
        <fullName evidence="10">Two-component system, OmpR family, response regulator</fullName>
    </submittedName>
</protein>
<evidence type="ECO:0000256" key="6">
    <source>
        <dbReference type="PROSITE-ProRule" id="PRU00169"/>
    </source>
</evidence>
<dbReference type="OrthoDB" id="9802426at2"/>
<dbReference type="Gene3D" id="3.40.50.2300">
    <property type="match status" value="1"/>
</dbReference>
<dbReference type="AlphaFoldDB" id="A0A1W1XZI6"/>
<feature type="domain" description="Response regulatory" evidence="8">
    <location>
        <begin position="4"/>
        <end position="118"/>
    </location>
</feature>
<dbReference type="RefSeq" id="WP_084092426.1">
    <property type="nucleotide sequence ID" value="NZ_FWXD01000026.1"/>
</dbReference>
<dbReference type="InterPro" id="IPR036388">
    <property type="entry name" value="WH-like_DNA-bd_sf"/>
</dbReference>
<dbReference type="SMART" id="SM00448">
    <property type="entry name" value="REC"/>
    <property type="match status" value="1"/>
</dbReference>
<evidence type="ECO:0000256" key="4">
    <source>
        <dbReference type="ARBA" id="ARBA00023125"/>
    </source>
</evidence>
<keyword evidence="2" id="KW-0902">Two-component regulatory system</keyword>
<dbReference type="Proteomes" id="UP000192761">
    <property type="component" value="Unassembled WGS sequence"/>
</dbReference>
<evidence type="ECO:0000259" key="9">
    <source>
        <dbReference type="PROSITE" id="PS51755"/>
    </source>
</evidence>
<keyword evidence="11" id="KW-1185">Reference proteome</keyword>
<dbReference type="Gene3D" id="1.10.10.10">
    <property type="entry name" value="Winged helix-like DNA-binding domain superfamily/Winged helix DNA-binding domain"/>
    <property type="match status" value="1"/>
</dbReference>
<gene>
    <name evidence="10" type="ORF">SAMN02745857_03480</name>
</gene>
<evidence type="ECO:0000313" key="11">
    <source>
        <dbReference type="Proteomes" id="UP000192761"/>
    </source>
</evidence>
<dbReference type="SUPFAM" id="SSF52172">
    <property type="entry name" value="CheY-like"/>
    <property type="match status" value="1"/>
</dbReference>
<dbReference type="InterPro" id="IPR011006">
    <property type="entry name" value="CheY-like_superfamily"/>
</dbReference>
<keyword evidence="4 7" id="KW-0238">DNA-binding</keyword>
<dbReference type="CDD" id="cd17624">
    <property type="entry name" value="REC_OmpR_PmrA-like"/>
    <property type="match status" value="1"/>
</dbReference>
<feature type="DNA-binding region" description="OmpR/PhoB-type" evidence="7">
    <location>
        <begin position="126"/>
        <end position="222"/>
    </location>
</feature>